<feature type="domain" description="GPI inositol-deacylase winged helix" evidence="5">
    <location>
        <begin position="633"/>
        <end position="708"/>
    </location>
</feature>
<evidence type="ECO:0000256" key="3">
    <source>
        <dbReference type="PROSITE-ProRule" id="PRU00023"/>
    </source>
</evidence>
<comment type="caution">
    <text evidence="7">The sequence shown here is derived from an EMBL/GenBank/DDBJ whole genome shotgun (WGS) entry which is preliminary data.</text>
</comment>
<feature type="repeat" description="ANK" evidence="3">
    <location>
        <begin position="1012"/>
        <end position="1041"/>
    </location>
</feature>
<organism evidence="7 8">
    <name type="scientific">Discina gigas</name>
    <dbReference type="NCBI Taxonomy" id="1032678"/>
    <lineage>
        <taxon>Eukaryota</taxon>
        <taxon>Fungi</taxon>
        <taxon>Dikarya</taxon>
        <taxon>Ascomycota</taxon>
        <taxon>Pezizomycotina</taxon>
        <taxon>Pezizomycetes</taxon>
        <taxon>Pezizales</taxon>
        <taxon>Discinaceae</taxon>
        <taxon>Discina</taxon>
    </lineage>
</organism>
<evidence type="ECO:0000259" key="6">
    <source>
        <dbReference type="Pfam" id="PF24883"/>
    </source>
</evidence>
<dbReference type="InterPro" id="IPR027417">
    <property type="entry name" value="P-loop_NTPase"/>
</dbReference>
<dbReference type="PANTHER" id="PTHR24198">
    <property type="entry name" value="ANKYRIN REPEAT AND PROTEIN KINASE DOMAIN-CONTAINING PROTEIN"/>
    <property type="match status" value="1"/>
</dbReference>
<sequence>MPSFLEKLTQRTGPASSRDSNGREDSRFRRFLGVGTGSSSRSTSKSTSPAGPQPLVPTTTSTPTAVQNLAFGLALKKHADALSPGELHAFNTAANITPETLLKQIQTFDEAHRQESRFRECAPRIEGILKILDRYLGPLAIFIGHSPEISSLVVGGVKLIVDLGLRFASFFGKLTEMMERLAGHLGYLTEYAESFIDSTKVQDALCDVYGDLLKFCSGARNVFTDEVGNQRRWTSFRIFLRVMWEPFESDFDAINVRFDDRVQIVIRTAGIVEHKRLRSKELLETQQKDDNERQRLLEWLSGLSGLNFDEDHDRIFKRRHGDTGNWLVESPEFKDWRDAKESCLLWCYGNPGVGKSVLTLVSNSICKLRVQRRTPQALKLRVLGFYRSLVVETISDRYALNDRIGIAFVYFNYQNQVTQKPTKILATLIKQLCRKKKVIPDHLRHFYKSYSRDAEVPSYEKLQAQLIELSRTFDQVFFVVDAMDELDSEDRKQFLPFVTTLAREPSCNLKVFVTSRREKDIEIAFTRGRGYLPTIQIEATKVDADIAAFVHFEIERRAGEDNLCVIDQTLQDKIEKTLVSQSNGMFLWVRYQLDYVYEQPSTQDIEDALSSLPQDMSDTYLRILTKIKKQTPAMRILAKRALLWVMTAARPLKLKELITAVAIEPTSRCLADMKKFSGKTVIDACGNFLIVESDIVRPVHYTVQEFLRAPRSLTDIQSPILLQQYQVFLEEAHVDLAHDCIQYMLFPQFESLGAINHDLSPYVIQFWDYHVLAPALMPYRLRDIFNKFLDTKQRNLETVYNLRHTHLMSNPEKINPLNFCLAFDILPIFQELHGFDMSMVSSPGYREALHYAARGGSVSAIQTLLDLGLTVHSRDANQTQPLYYAALGNHRLAMGLLLENGAYVNAQGGPYGNALQAAAFKGYETVVHMLLENGADVNAQGGIYGNALQAAASGGHEAVAQVLMEKGADVNAQGGVYGNALQAAAFRDDGAVVPMLLEKGADVNAQGGVYGNALQAAACKANELVVHMLLEKGADINAQGGEYGNALQAAACKANELVVHMLLEKGADINAQGGEYGNALQAAACKANELVVHMLLEKGADINAQGGEYGNALQAAVFRDDGAVVCILLERGADVNAQGGLYGNALRAAAVRGCETVAQILLENGADANTQCGGNDNTLHEAASGGHETLLGILMENVVDDYAQGGLCGSALQVAAFRGHGTMVQILLEGGADANAQCREHGSALHAAASNGLETVVQMLLEKGADVNSQGGLYGNALQAAAFGGHETVVQILLDKGADINAEGGFHGSALKAAAEGGHDRVVKLLSATSG</sequence>
<feature type="repeat" description="ANK" evidence="3">
    <location>
        <begin position="1240"/>
        <end position="1272"/>
    </location>
</feature>
<feature type="repeat" description="ANK" evidence="3">
    <location>
        <begin position="946"/>
        <end position="975"/>
    </location>
</feature>
<proteinExistence type="predicted"/>
<dbReference type="Pfam" id="PF00023">
    <property type="entry name" value="Ank"/>
    <property type="match status" value="1"/>
</dbReference>
<dbReference type="PROSITE" id="PS50297">
    <property type="entry name" value="ANK_REP_REGION"/>
    <property type="match status" value="5"/>
</dbReference>
<dbReference type="Pfam" id="PF24883">
    <property type="entry name" value="NPHP3_N"/>
    <property type="match status" value="1"/>
</dbReference>
<evidence type="ECO:0000313" key="7">
    <source>
        <dbReference type="EMBL" id="KAL0632471.1"/>
    </source>
</evidence>
<dbReference type="InterPro" id="IPR056884">
    <property type="entry name" value="NPHP3-like_N"/>
</dbReference>
<dbReference type="Pfam" id="PF12796">
    <property type="entry name" value="Ank_2"/>
    <property type="match status" value="4"/>
</dbReference>
<reference evidence="7 8" key="1">
    <citation type="submission" date="2024-02" db="EMBL/GenBank/DDBJ databases">
        <title>Discinaceae phylogenomics.</title>
        <authorList>
            <person name="Dirks A.C."/>
            <person name="James T.Y."/>
        </authorList>
    </citation>
    <scope>NUCLEOTIDE SEQUENCE [LARGE SCALE GENOMIC DNA]</scope>
    <source>
        <strain evidence="7 8">ACD0624</strain>
    </source>
</reference>
<evidence type="ECO:0000313" key="8">
    <source>
        <dbReference type="Proteomes" id="UP001447188"/>
    </source>
</evidence>
<dbReference type="InterPro" id="IPR002110">
    <property type="entry name" value="Ankyrin_rpt"/>
</dbReference>
<feature type="repeat" description="ANK" evidence="3">
    <location>
        <begin position="913"/>
        <end position="942"/>
    </location>
</feature>
<name>A0ABR3GA61_9PEZI</name>
<keyword evidence="8" id="KW-1185">Reference proteome</keyword>
<feature type="repeat" description="ANK" evidence="3">
    <location>
        <begin position="1075"/>
        <end position="1107"/>
    </location>
</feature>
<feature type="region of interest" description="Disordered" evidence="4">
    <location>
        <begin position="1"/>
        <end position="61"/>
    </location>
</feature>
<keyword evidence="1" id="KW-0677">Repeat</keyword>
<dbReference type="EMBL" id="JBBBZM010000167">
    <property type="protein sequence ID" value="KAL0632471.1"/>
    <property type="molecule type" value="Genomic_DNA"/>
</dbReference>
<evidence type="ECO:0000256" key="2">
    <source>
        <dbReference type="ARBA" id="ARBA00023043"/>
    </source>
</evidence>
<dbReference type="SMART" id="SM00248">
    <property type="entry name" value="ANK"/>
    <property type="match status" value="14"/>
</dbReference>
<evidence type="ECO:0000256" key="1">
    <source>
        <dbReference type="ARBA" id="ARBA00022737"/>
    </source>
</evidence>
<dbReference type="PANTHER" id="PTHR24198:SF165">
    <property type="entry name" value="ANKYRIN REPEAT-CONTAINING PROTEIN-RELATED"/>
    <property type="match status" value="1"/>
</dbReference>
<dbReference type="PROSITE" id="PS50088">
    <property type="entry name" value="ANK_REPEAT"/>
    <property type="match status" value="10"/>
</dbReference>
<feature type="repeat" description="ANK" evidence="3">
    <location>
        <begin position="1042"/>
        <end position="1074"/>
    </location>
</feature>
<feature type="compositionally biased region" description="Polar residues" evidence="4">
    <location>
        <begin position="10"/>
        <end position="19"/>
    </location>
</feature>
<dbReference type="Gene3D" id="1.25.40.20">
    <property type="entry name" value="Ankyrin repeat-containing domain"/>
    <property type="match status" value="4"/>
</dbReference>
<accession>A0ABR3GA61</accession>
<dbReference type="InterPro" id="IPR036770">
    <property type="entry name" value="Ankyrin_rpt-contain_sf"/>
</dbReference>
<feature type="compositionally biased region" description="Low complexity" evidence="4">
    <location>
        <begin position="37"/>
        <end position="48"/>
    </location>
</feature>
<dbReference type="SUPFAM" id="SSF52540">
    <property type="entry name" value="P-loop containing nucleoside triphosphate hydrolases"/>
    <property type="match status" value="1"/>
</dbReference>
<feature type="domain" description="Nephrocystin 3-like N-terminal" evidence="6">
    <location>
        <begin position="322"/>
        <end position="516"/>
    </location>
</feature>
<dbReference type="InterPro" id="IPR054471">
    <property type="entry name" value="GPIID_WHD"/>
</dbReference>
<dbReference type="Gene3D" id="3.40.50.300">
    <property type="entry name" value="P-loop containing nucleotide triphosphate hydrolases"/>
    <property type="match status" value="1"/>
</dbReference>
<protein>
    <submittedName>
        <fullName evidence="7">Uncharacterized protein</fullName>
    </submittedName>
</protein>
<evidence type="ECO:0000259" key="5">
    <source>
        <dbReference type="Pfam" id="PF22939"/>
    </source>
</evidence>
<dbReference type="Pfam" id="PF22939">
    <property type="entry name" value="WHD_GPIID"/>
    <property type="match status" value="1"/>
</dbReference>
<feature type="repeat" description="ANK" evidence="3">
    <location>
        <begin position="1210"/>
        <end position="1239"/>
    </location>
</feature>
<evidence type="ECO:0000256" key="4">
    <source>
        <dbReference type="SAM" id="MobiDB-lite"/>
    </source>
</evidence>
<gene>
    <name evidence="7" type="ORF">Q9L58_008655</name>
</gene>
<feature type="repeat" description="ANK" evidence="3">
    <location>
        <begin position="844"/>
        <end position="876"/>
    </location>
</feature>
<feature type="repeat" description="ANK" evidence="3">
    <location>
        <begin position="877"/>
        <end position="909"/>
    </location>
</feature>
<dbReference type="SUPFAM" id="SSF48403">
    <property type="entry name" value="Ankyrin repeat"/>
    <property type="match status" value="2"/>
</dbReference>
<feature type="repeat" description="ANK" evidence="3">
    <location>
        <begin position="1276"/>
        <end position="1305"/>
    </location>
</feature>
<dbReference type="Proteomes" id="UP001447188">
    <property type="component" value="Unassembled WGS sequence"/>
</dbReference>
<keyword evidence="2 3" id="KW-0040">ANK repeat</keyword>